<dbReference type="Proteomes" id="UP000017862">
    <property type="component" value="Chromosome"/>
</dbReference>
<organism evidence="2 3">
    <name type="scientific">Candidatus Liberibacter americanus str. Sao Paulo</name>
    <dbReference type="NCBI Taxonomy" id="1261131"/>
    <lineage>
        <taxon>Bacteria</taxon>
        <taxon>Pseudomonadati</taxon>
        <taxon>Pseudomonadota</taxon>
        <taxon>Alphaproteobacteria</taxon>
        <taxon>Hyphomicrobiales</taxon>
        <taxon>Rhizobiaceae</taxon>
        <taxon>Liberibacter</taxon>
    </lineage>
</organism>
<evidence type="ECO:0000256" key="1">
    <source>
        <dbReference type="SAM" id="MobiDB-lite"/>
    </source>
</evidence>
<dbReference type="KEGG" id="lar:lam_697"/>
<feature type="region of interest" description="Disordered" evidence="1">
    <location>
        <begin position="1"/>
        <end position="22"/>
    </location>
</feature>
<evidence type="ECO:0000313" key="2">
    <source>
        <dbReference type="EMBL" id="AHA28043.1"/>
    </source>
</evidence>
<keyword evidence="3" id="KW-1185">Reference proteome</keyword>
<protein>
    <submittedName>
        <fullName evidence="2">Uncharacterized protein</fullName>
    </submittedName>
</protein>
<proteinExistence type="predicted"/>
<evidence type="ECO:0000313" key="3">
    <source>
        <dbReference type="Proteomes" id="UP000017862"/>
    </source>
</evidence>
<dbReference type="AlphaFoldDB" id="U6B5J5"/>
<dbReference type="STRING" id="1261131.lam_697"/>
<gene>
    <name evidence="2" type="ORF">lam_697</name>
</gene>
<dbReference type="PATRIC" id="fig|1261131.3.peg.668"/>
<dbReference type="EMBL" id="CP006604">
    <property type="protein sequence ID" value="AHA28043.1"/>
    <property type="molecule type" value="Genomic_DNA"/>
</dbReference>
<dbReference type="RefSeq" id="WP_007557555.1">
    <property type="nucleotide sequence ID" value="NC_022793.1"/>
</dbReference>
<accession>U6B5J5</accession>
<name>U6B5J5_9HYPH</name>
<reference evidence="2 3" key="1">
    <citation type="journal article" date="2014" name="Mol. Plant Microbe Interact.">
        <title>The complete genome sequence of Candidatus Liberibacter americanus, associated with citrus Huanglongbing.</title>
        <authorList>
            <person name="Wulff N.A."/>
            <person name="Zhang S."/>
            <person name="Setubal J.C."/>
            <person name="Almeida N.F."/>
            <person name="Martins E.C."/>
            <person name="Harakava R."/>
            <person name="Kumar D."/>
            <person name="Rangel L.T."/>
            <person name="Foissac X."/>
            <person name="Bove J."/>
            <person name="Gabriel D.W."/>
        </authorList>
    </citation>
    <scope>NUCLEOTIDE SEQUENCE [LARGE SCALE GENOMIC DNA]</scope>
    <source>
        <strain evidence="2 3">Sao Paulo</strain>
    </source>
</reference>
<sequence length="713" mass="81025">MTDFTPYISNATPATPSKDHVLQRPSEAEGIRNVSHALANTAKVIDNINKSQASFKAYNDYMQASEQAERTFNEKLLNLRGKDETEVRRNLDDIINKDIKPLYGKLLSNISHPEVGIKIKTEMDNSIKNFKLKANEYEIGLRMQRAKDALTEIRLSASNSIRLNGSDDNFKDKKEILTKSYNEAPLDIKTKENLSQKGITELANAQADWHVYNNPNVYIPFLTSSQKHPEKSVANDPNASIADIIDNTPFEVDKVLNSSGDYIPFEGWRYLSTEKRLSILHTVANSSTQGRQEKKSRLGAQIKNIISFLDRGYLPAQLDDPEMSEDNIKKVYGESDGAGIYSRLRYKVSLVGKFGSLSIAPEGEWQEELKKFEPTPQDLTGAEYRNNEYSKFKHSLVKNAKDRKEDPIKWAKEKGLTGDLPDDPSHWGDFFVSRKELSNTMEKMYRVKSPIISKEEGRKLTAYLDKLESADVTKHLQAYSEYIGGLKNPTWIETMKNLEHPILGEVGLLLSADPLEAQDIIRGYKDKSRNRGENIKDAINEGITPWIERKFRSKYGNSFATLDDGGDAEFARVLKLTEYHMRGQLLRSKEFSFDEAPKKTWGDTFLFREASKFDGNLEHSFKFVVGNLPVKVNESSYLIPPRGMDSTRFTDVFDKKSKEALTNAGHSGDLDVGYENWEETIEGDRKYAVKFGRDYVLDPKTKKPLIITIRDAE</sequence>
<dbReference type="HOGENOM" id="CLU_387191_0_0_5"/>